<dbReference type="Pfam" id="PF08534">
    <property type="entry name" value="Redoxin"/>
    <property type="match status" value="1"/>
</dbReference>
<dbReference type="EMBL" id="JAULSC010000001">
    <property type="protein sequence ID" value="MDO3394487.1"/>
    <property type="molecule type" value="Genomic_DNA"/>
</dbReference>
<dbReference type="InterPro" id="IPR036249">
    <property type="entry name" value="Thioredoxin-like_sf"/>
</dbReference>
<keyword evidence="2" id="KW-0201">Cytochrome c-type biogenesis</keyword>
<gene>
    <name evidence="8" type="ORF">QWJ41_02010</name>
</gene>
<dbReference type="InterPro" id="IPR050553">
    <property type="entry name" value="Thioredoxin_ResA/DsbE_sf"/>
</dbReference>
<keyword evidence="3" id="KW-0735">Signal-anchor</keyword>
<evidence type="ECO:0000256" key="6">
    <source>
        <dbReference type="SAM" id="SignalP"/>
    </source>
</evidence>
<dbReference type="PANTHER" id="PTHR42852">
    <property type="entry name" value="THIOL:DISULFIDE INTERCHANGE PROTEIN DSBE"/>
    <property type="match status" value="1"/>
</dbReference>
<evidence type="ECO:0000256" key="1">
    <source>
        <dbReference type="ARBA" id="ARBA00004196"/>
    </source>
</evidence>
<reference evidence="8" key="1">
    <citation type="submission" date="2023-06" db="EMBL/GenBank/DDBJ databases">
        <title>Genome sequence of Nocardioides sp. SOB44.</title>
        <authorList>
            <person name="Zhang G."/>
        </authorList>
    </citation>
    <scope>NUCLEOTIDE SEQUENCE</scope>
    <source>
        <strain evidence="8">SOB44</strain>
    </source>
</reference>
<dbReference type="Proteomes" id="UP001168363">
    <property type="component" value="Unassembled WGS sequence"/>
</dbReference>
<comment type="caution">
    <text evidence="8">The sequence shown here is derived from an EMBL/GenBank/DDBJ whole genome shotgun (WGS) entry which is preliminary data.</text>
</comment>
<dbReference type="PANTHER" id="PTHR42852:SF6">
    <property type="entry name" value="THIOL:DISULFIDE INTERCHANGE PROTEIN DSBE"/>
    <property type="match status" value="1"/>
</dbReference>
<sequence length="196" mass="20402">MRSRLAARGLAPVVALVLPLAGCSSLSGTNDAGYVPGDGQVVEYEVGDREGPIELSGETVDGGTYDLADQRGKVVVVNVWWSGCGPCIKEMPMLTEADAETGDDVAFVGINIRDNSAADAQVFEDRLGVDYPSIYAPDGQALLAFPGRTSPKATPSTLVLDAEGRVASVISGEIPSKTTLLTLVESAQESTQESPS</sequence>
<feature type="signal peptide" evidence="6">
    <location>
        <begin position="1"/>
        <end position="27"/>
    </location>
</feature>
<protein>
    <submittedName>
        <fullName evidence="8">TlpA disulfide reductase family protein</fullName>
    </submittedName>
</protein>
<dbReference type="Gene3D" id="3.40.30.10">
    <property type="entry name" value="Glutaredoxin"/>
    <property type="match status" value="1"/>
</dbReference>
<evidence type="ECO:0000313" key="9">
    <source>
        <dbReference type="Proteomes" id="UP001168363"/>
    </source>
</evidence>
<evidence type="ECO:0000256" key="2">
    <source>
        <dbReference type="ARBA" id="ARBA00022748"/>
    </source>
</evidence>
<evidence type="ECO:0000256" key="3">
    <source>
        <dbReference type="ARBA" id="ARBA00022968"/>
    </source>
</evidence>
<dbReference type="CDD" id="cd02966">
    <property type="entry name" value="TlpA_like_family"/>
    <property type="match status" value="1"/>
</dbReference>
<feature type="chain" id="PRO_5045883330" evidence="6">
    <location>
        <begin position="28"/>
        <end position="196"/>
    </location>
</feature>
<keyword evidence="6" id="KW-0732">Signal</keyword>
<dbReference type="InterPro" id="IPR013740">
    <property type="entry name" value="Redoxin"/>
</dbReference>
<evidence type="ECO:0000313" key="8">
    <source>
        <dbReference type="EMBL" id="MDO3394487.1"/>
    </source>
</evidence>
<evidence type="ECO:0000259" key="7">
    <source>
        <dbReference type="PROSITE" id="PS51352"/>
    </source>
</evidence>
<accession>A0ABT8TQC1</accession>
<proteinExistence type="predicted"/>
<dbReference type="PROSITE" id="PS51352">
    <property type="entry name" value="THIOREDOXIN_2"/>
    <property type="match status" value="1"/>
</dbReference>
<dbReference type="RefSeq" id="WP_302705501.1">
    <property type="nucleotide sequence ID" value="NZ_JAULSC010000001.1"/>
</dbReference>
<name>A0ABT8TQC1_9ACTN</name>
<feature type="domain" description="Thioredoxin" evidence="7">
    <location>
        <begin position="44"/>
        <end position="189"/>
    </location>
</feature>
<keyword evidence="3" id="KW-0812">Transmembrane</keyword>
<keyword evidence="9" id="KW-1185">Reference proteome</keyword>
<evidence type="ECO:0000256" key="5">
    <source>
        <dbReference type="ARBA" id="ARBA00023284"/>
    </source>
</evidence>
<comment type="subcellular location">
    <subcellularLocation>
        <location evidence="1">Cell envelope</location>
    </subcellularLocation>
</comment>
<dbReference type="InterPro" id="IPR013766">
    <property type="entry name" value="Thioredoxin_domain"/>
</dbReference>
<organism evidence="8 9">
    <name type="scientific">Nocardioides cremeus</name>
    <dbReference type="NCBI Taxonomy" id="3058044"/>
    <lineage>
        <taxon>Bacteria</taxon>
        <taxon>Bacillati</taxon>
        <taxon>Actinomycetota</taxon>
        <taxon>Actinomycetes</taxon>
        <taxon>Propionibacteriales</taxon>
        <taxon>Nocardioidaceae</taxon>
        <taxon>Nocardioides</taxon>
    </lineage>
</organism>
<evidence type="ECO:0000256" key="4">
    <source>
        <dbReference type="ARBA" id="ARBA00023157"/>
    </source>
</evidence>
<keyword evidence="5" id="KW-0676">Redox-active center</keyword>
<dbReference type="SUPFAM" id="SSF52833">
    <property type="entry name" value="Thioredoxin-like"/>
    <property type="match status" value="1"/>
</dbReference>
<keyword evidence="4" id="KW-1015">Disulfide bond</keyword>